<evidence type="ECO:0000259" key="2">
    <source>
        <dbReference type="Pfam" id="PF01575"/>
    </source>
</evidence>
<dbReference type="EMBL" id="JADBEM010000001">
    <property type="protein sequence ID" value="MBE1607147.1"/>
    <property type="molecule type" value="Genomic_DNA"/>
</dbReference>
<organism evidence="3 4">
    <name type="scientific">Actinopolymorpha pittospori</name>
    <dbReference type="NCBI Taxonomy" id="648752"/>
    <lineage>
        <taxon>Bacteria</taxon>
        <taxon>Bacillati</taxon>
        <taxon>Actinomycetota</taxon>
        <taxon>Actinomycetes</taxon>
        <taxon>Propionibacteriales</taxon>
        <taxon>Actinopolymorphaceae</taxon>
        <taxon>Actinopolymorpha</taxon>
    </lineage>
</organism>
<reference evidence="3" key="1">
    <citation type="submission" date="2020-10" db="EMBL/GenBank/DDBJ databases">
        <title>Sequencing the genomes of 1000 actinobacteria strains.</title>
        <authorList>
            <person name="Klenk H.-P."/>
        </authorList>
    </citation>
    <scope>NUCLEOTIDE SEQUENCE</scope>
    <source>
        <strain evidence="3">DSM 45354</strain>
    </source>
</reference>
<accession>A0A927MVP5</accession>
<dbReference type="AlphaFoldDB" id="A0A927MVP5"/>
<dbReference type="InterPro" id="IPR002539">
    <property type="entry name" value="MaoC-like_dom"/>
</dbReference>
<dbReference type="Pfam" id="PF01575">
    <property type="entry name" value="MaoC_dehydratas"/>
    <property type="match status" value="1"/>
</dbReference>
<comment type="similarity">
    <text evidence="1">Belongs to the enoyl-CoA hydratase/isomerase family.</text>
</comment>
<protein>
    <submittedName>
        <fullName evidence="3">Acyl dehydratase</fullName>
    </submittedName>
</protein>
<proteinExistence type="inferred from homology"/>
<dbReference type="InterPro" id="IPR029069">
    <property type="entry name" value="HotDog_dom_sf"/>
</dbReference>
<dbReference type="Gene3D" id="3.10.129.10">
    <property type="entry name" value="Hotdog Thioesterase"/>
    <property type="match status" value="1"/>
</dbReference>
<dbReference type="InterPro" id="IPR050965">
    <property type="entry name" value="UPF0336/Enoyl-CoA_hydratase"/>
</dbReference>
<evidence type="ECO:0000313" key="4">
    <source>
        <dbReference type="Proteomes" id="UP000638648"/>
    </source>
</evidence>
<gene>
    <name evidence="3" type="ORF">HEB94_003995</name>
</gene>
<dbReference type="GO" id="GO:0019171">
    <property type="term" value="F:(3R)-hydroxyacyl-[acyl-carrier-protein] dehydratase activity"/>
    <property type="evidence" value="ECO:0007669"/>
    <property type="project" value="TreeGrafter"/>
</dbReference>
<dbReference type="Proteomes" id="UP000638648">
    <property type="component" value="Unassembled WGS sequence"/>
</dbReference>
<dbReference type="PANTHER" id="PTHR43437">
    <property type="entry name" value="HYDROXYACYL-THIOESTER DEHYDRATASE TYPE 2, MITOCHONDRIAL-RELATED"/>
    <property type="match status" value="1"/>
</dbReference>
<dbReference type="RefSeq" id="WP_202896430.1">
    <property type="nucleotide sequence ID" value="NZ_BAABJL010000175.1"/>
</dbReference>
<name>A0A927MVP5_9ACTN</name>
<feature type="domain" description="MaoC-like" evidence="2">
    <location>
        <begin position="23"/>
        <end position="125"/>
    </location>
</feature>
<dbReference type="PANTHER" id="PTHR43437:SF3">
    <property type="entry name" value="HYDROXYACYL-THIOESTER DEHYDRATASE TYPE 2, MITOCHONDRIAL"/>
    <property type="match status" value="1"/>
</dbReference>
<evidence type="ECO:0000256" key="1">
    <source>
        <dbReference type="ARBA" id="ARBA00005254"/>
    </source>
</evidence>
<dbReference type="GO" id="GO:0006633">
    <property type="term" value="P:fatty acid biosynthetic process"/>
    <property type="evidence" value="ECO:0007669"/>
    <property type="project" value="TreeGrafter"/>
</dbReference>
<comment type="caution">
    <text evidence="3">The sequence shown here is derived from an EMBL/GenBank/DDBJ whole genome shotgun (WGS) entry which is preliminary data.</text>
</comment>
<dbReference type="SUPFAM" id="SSF54637">
    <property type="entry name" value="Thioesterase/thiol ester dehydrase-isomerase"/>
    <property type="match status" value="1"/>
</dbReference>
<keyword evidence="4" id="KW-1185">Reference proteome</keyword>
<sequence>MSTPQHTFALPGTAVPGVNVSFRKTLSESDVYLFAGVTGDFSPNHVDEEFMKGTPYGGRIAHGALLVGLTSRASTMMIEHLGASAVSYGYDRIRFLRGVRIGTTLTVTYTLTRVDEEARKTFADVTVTDQDGALCAVAEHILKFFTTQEG</sequence>
<evidence type="ECO:0000313" key="3">
    <source>
        <dbReference type="EMBL" id="MBE1607147.1"/>
    </source>
</evidence>